<reference evidence="1" key="1">
    <citation type="submission" date="2020-05" db="EMBL/GenBank/DDBJ databases">
        <authorList>
            <person name="Chiriac C."/>
            <person name="Salcher M."/>
            <person name="Ghai R."/>
            <person name="Kavagutti S V."/>
        </authorList>
    </citation>
    <scope>NUCLEOTIDE SEQUENCE</scope>
</reference>
<proteinExistence type="predicted"/>
<sequence length="263" mass="27510">MCSGKAPKPDPLIGQSAKAMAELSKEAMAFYKQIYAEDLKPMQQRQQALTEQVTGSFLEDSELAREAAKRRMADDIASKPLRDQMVSDAMGYDSQEAVDKDMGIAAANVNQQFSSALGQGQRLRSRYGITGSFGDTNQALLAQASTAAGLMTGAARDRQDKAIALRAGANEAMGGRANSAGQFLGLAGNSMSGALGAGSQMMGDARANAGMMAQGYGIAQQGYQGAGNLMLGDFNGRMEGYNAKMQMIGQLAGAAGTYFGLKP</sequence>
<organism evidence="1">
    <name type="scientific">uncultured Caudovirales phage</name>
    <dbReference type="NCBI Taxonomy" id="2100421"/>
    <lineage>
        <taxon>Viruses</taxon>
        <taxon>Duplodnaviria</taxon>
        <taxon>Heunggongvirae</taxon>
        <taxon>Uroviricota</taxon>
        <taxon>Caudoviricetes</taxon>
        <taxon>Peduoviridae</taxon>
        <taxon>Maltschvirus</taxon>
        <taxon>Maltschvirus maltsch</taxon>
    </lineage>
</organism>
<name>A0A6J5RJE1_9CAUD</name>
<protein>
    <submittedName>
        <fullName evidence="1">Uncharacterized protein</fullName>
    </submittedName>
</protein>
<dbReference type="EMBL" id="LR797253">
    <property type="protein sequence ID" value="CAB4197149.1"/>
    <property type="molecule type" value="Genomic_DNA"/>
</dbReference>
<accession>A0A6J5RJE1</accession>
<gene>
    <name evidence="1" type="ORF">UFOVP1304_23</name>
</gene>
<evidence type="ECO:0000313" key="1">
    <source>
        <dbReference type="EMBL" id="CAB4197149.1"/>
    </source>
</evidence>